<dbReference type="Proteomes" id="UP000324800">
    <property type="component" value="Unassembled WGS sequence"/>
</dbReference>
<evidence type="ECO:0000313" key="2">
    <source>
        <dbReference type="Proteomes" id="UP000324800"/>
    </source>
</evidence>
<gene>
    <name evidence="1" type="ORF">EZS28_006801</name>
</gene>
<accession>A0A5J4WS96</accession>
<dbReference type="AlphaFoldDB" id="A0A5J4WS96"/>
<proteinExistence type="predicted"/>
<protein>
    <submittedName>
        <fullName evidence="1">Uncharacterized protein</fullName>
    </submittedName>
</protein>
<dbReference type="EMBL" id="SNRW01001126">
    <property type="protein sequence ID" value="KAA6397673.1"/>
    <property type="molecule type" value="Genomic_DNA"/>
</dbReference>
<evidence type="ECO:0000313" key="1">
    <source>
        <dbReference type="EMBL" id="KAA6397673.1"/>
    </source>
</evidence>
<sequence>MFFYPAEFGTLIEHESLLSIASASLLFFTTESTANEKISEDLGQYKATLGVKRRTFDVALYGETRIIDEREAISIFDEKDKNNQPIILIRKDKGNEITAENPGVSTFLIPLLTLNSSHNKNSVLLHFNAESFNRIETVFGISLSILAFFTYLIQDYLVRIKRSPLPVAYKLKRKIKLRSSLYGEIVENTSYAFGIKFNCISGVITSSELLPTGKIFDKLNISGTKDDVEKRALKRAERRREEIVKQNEKRRKLEYAVKKGGLSEEDKRAQRKGVDSTIPSAHIVVAFPAITVEAKVLLEGEFVDQTIKILKESSGEIILPKKSKNQPQIAPKTIEQQLPPICIETFKIDDLQIDVAEILFLVYDAKTIDRLVSQKKKSKPQSLTFPASITNGPDARTFQELAEKLISRDSINEKANKLYYQTQYIPLVEKYCVWNFTKIEIKQSGEDPELKINAATIPGDFSITAVLLCGQTMHKYEVCETYTVAIDEFQLSTIYDNFDQFIKMAFEDFREAYRTHTYPRNTANTPKYRDTKMCDKITGDGQFNKEDFANIDLKSLRYQILSGIRGRVIGNGSVAQQEMLFAKVCFDTLVAHLEDEKH</sequence>
<reference evidence="1 2" key="1">
    <citation type="submission" date="2019-03" db="EMBL/GenBank/DDBJ databases">
        <title>Single cell metagenomics reveals metabolic interactions within the superorganism composed of flagellate Streblomastix strix and complex community of Bacteroidetes bacteria on its surface.</title>
        <authorList>
            <person name="Treitli S.C."/>
            <person name="Kolisko M."/>
            <person name="Husnik F."/>
            <person name="Keeling P."/>
            <person name="Hampl V."/>
        </authorList>
    </citation>
    <scope>NUCLEOTIDE SEQUENCE [LARGE SCALE GENOMIC DNA]</scope>
    <source>
        <strain evidence="1">ST1C</strain>
    </source>
</reference>
<organism evidence="1 2">
    <name type="scientific">Streblomastix strix</name>
    <dbReference type="NCBI Taxonomy" id="222440"/>
    <lineage>
        <taxon>Eukaryota</taxon>
        <taxon>Metamonada</taxon>
        <taxon>Preaxostyla</taxon>
        <taxon>Oxymonadida</taxon>
        <taxon>Streblomastigidae</taxon>
        <taxon>Streblomastix</taxon>
    </lineage>
</organism>
<name>A0A5J4WS96_9EUKA</name>
<comment type="caution">
    <text evidence="1">The sequence shown here is derived from an EMBL/GenBank/DDBJ whole genome shotgun (WGS) entry which is preliminary data.</text>
</comment>